<dbReference type="InterPro" id="IPR051026">
    <property type="entry name" value="PI/PC_transfer"/>
</dbReference>
<dbReference type="EMBL" id="KN847319">
    <property type="protein sequence ID" value="KIW57382.1"/>
    <property type="molecule type" value="Genomic_DNA"/>
</dbReference>
<dbReference type="Pfam" id="PF00650">
    <property type="entry name" value="CRAL_TRIO"/>
    <property type="match status" value="1"/>
</dbReference>
<feature type="region of interest" description="Disordered" evidence="1">
    <location>
        <begin position="401"/>
        <end position="478"/>
    </location>
</feature>
<organism evidence="3 4">
    <name type="scientific">Exophiala xenobiotica</name>
    <dbReference type="NCBI Taxonomy" id="348802"/>
    <lineage>
        <taxon>Eukaryota</taxon>
        <taxon>Fungi</taxon>
        <taxon>Dikarya</taxon>
        <taxon>Ascomycota</taxon>
        <taxon>Pezizomycotina</taxon>
        <taxon>Eurotiomycetes</taxon>
        <taxon>Chaetothyriomycetidae</taxon>
        <taxon>Chaetothyriales</taxon>
        <taxon>Herpotrichiellaceae</taxon>
        <taxon>Exophiala</taxon>
    </lineage>
</organism>
<dbReference type="SMART" id="SM00516">
    <property type="entry name" value="SEC14"/>
    <property type="match status" value="1"/>
</dbReference>
<reference evidence="3 4" key="1">
    <citation type="submission" date="2015-01" db="EMBL/GenBank/DDBJ databases">
        <title>The Genome Sequence of Exophiala xenobiotica CBS118157.</title>
        <authorList>
            <consortium name="The Broad Institute Genomics Platform"/>
            <person name="Cuomo C."/>
            <person name="de Hoog S."/>
            <person name="Gorbushina A."/>
            <person name="Stielow B."/>
            <person name="Teixiera M."/>
            <person name="Abouelleil A."/>
            <person name="Chapman S.B."/>
            <person name="Priest M."/>
            <person name="Young S.K."/>
            <person name="Wortman J."/>
            <person name="Nusbaum C."/>
            <person name="Birren B."/>
        </authorList>
    </citation>
    <scope>NUCLEOTIDE SEQUENCE [LARGE SCALE GENOMIC DNA]</scope>
    <source>
        <strain evidence="3 4">CBS 118157</strain>
    </source>
</reference>
<accession>A0A0D2D4W4</accession>
<dbReference type="Pfam" id="PF03765">
    <property type="entry name" value="CRAL_TRIO_N"/>
    <property type="match status" value="1"/>
</dbReference>
<dbReference type="RefSeq" id="XP_013317966.1">
    <property type="nucleotide sequence ID" value="XM_013462512.1"/>
</dbReference>
<dbReference type="PANTHER" id="PTHR45657">
    <property type="entry name" value="CRAL-TRIO DOMAIN-CONTAINING PROTEIN YKL091C-RELATED"/>
    <property type="match status" value="1"/>
</dbReference>
<feature type="compositionally biased region" description="Low complexity" evidence="1">
    <location>
        <begin position="437"/>
        <end position="464"/>
    </location>
</feature>
<dbReference type="SMART" id="SM01100">
    <property type="entry name" value="CRAL_TRIO_N"/>
    <property type="match status" value="1"/>
</dbReference>
<feature type="compositionally biased region" description="Pro residues" evidence="1">
    <location>
        <begin position="465"/>
        <end position="477"/>
    </location>
</feature>
<feature type="domain" description="CRAL-TRIO" evidence="2">
    <location>
        <begin position="121"/>
        <end position="316"/>
    </location>
</feature>
<feature type="region of interest" description="Disordered" evidence="1">
    <location>
        <begin position="1"/>
        <end position="41"/>
    </location>
</feature>
<dbReference type="InterPro" id="IPR001251">
    <property type="entry name" value="CRAL-TRIO_dom"/>
</dbReference>
<dbReference type="AlphaFoldDB" id="A0A0D2D4W4"/>
<feature type="compositionally biased region" description="Basic and acidic residues" evidence="1">
    <location>
        <begin position="544"/>
        <end position="558"/>
    </location>
</feature>
<dbReference type="PANTHER" id="PTHR45657:SF3">
    <property type="entry name" value="TRANSPORTER, PUTATIVE (AFU_ORTHOLOGUE AFUA_5G09260)-RELATED"/>
    <property type="match status" value="1"/>
</dbReference>
<dbReference type="GeneID" id="25327843"/>
<dbReference type="InterPro" id="IPR011074">
    <property type="entry name" value="CRAL/TRIO_N_dom"/>
</dbReference>
<dbReference type="Gene3D" id="1.10.8.20">
    <property type="entry name" value="N-terminal domain of phosphatidylinositol transfer protein sec14p"/>
    <property type="match status" value="1"/>
</dbReference>
<feature type="compositionally biased region" description="Low complexity" evidence="1">
    <location>
        <begin position="27"/>
        <end position="41"/>
    </location>
</feature>
<dbReference type="Proteomes" id="UP000054342">
    <property type="component" value="Unassembled WGS sequence"/>
</dbReference>
<protein>
    <recommendedName>
        <fullName evidence="2">CRAL-TRIO domain-containing protein</fullName>
    </recommendedName>
</protein>
<evidence type="ECO:0000313" key="3">
    <source>
        <dbReference type="EMBL" id="KIW57382.1"/>
    </source>
</evidence>
<evidence type="ECO:0000256" key="1">
    <source>
        <dbReference type="SAM" id="MobiDB-lite"/>
    </source>
</evidence>
<dbReference type="CDD" id="cd00170">
    <property type="entry name" value="SEC14"/>
    <property type="match status" value="1"/>
</dbReference>
<name>A0A0D2D4W4_9EURO</name>
<dbReference type="InterPro" id="IPR036273">
    <property type="entry name" value="CRAL/TRIO_N_dom_sf"/>
</dbReference>
<evidence type="ECO:0000313" key="4">
    <source>
        <dbReference type="Proteomes" id="UP000054342"/>
    </source>
</evidence>
<keyword evidence="4" id="KW-1185">Reference proteome</keyword>
<proteinExistence type="predicted"/>
<gene>
    <name evidence="3" type="ORF">PV05_05935</name>
</gene>
<dbReference type="InterPro" id="IPR036865">
    <property type="entry name" value="CRAL-TRIO_dom_sf"/>
</dbReference>
<sequence length="567" mass="62483">MSQLYRTLTGQSQTSHHSDRSTQAHSTLTRTTTTDPLAGTLNHLTPVQEGKLDEFKRQLQKGGWWSPDGVNGKPTHDDATLLRYLRARKFDINGAIGQFTDTEKWLKTERVDELYNHFDVETYERARLMYPQWTGHRDKRGIPIYVYHIKGLDSKNVSKYQKESQAYKDSLPYHKTLPTPAKLLPLFALYQNLLNFVLPLVSTLERPNPEVPVTNSTNIVDISGVGLTQFWNLKGHMQDASVLATAHYPETLDRIFIIGSPSFFPTVWGWIKRWFDPVTVSKIFILSKHEVKPTLSKYMETRDFPKRYGGDLDWEWGDLPHLDDETRAAVEKDGNKGWVRGPCQWLDGKRLVVGSEKGKLRTSDEEIEKRRPIVYAADYTHLPVHPGKGLSDVSAHIGKTGANGTAEAHHDAEEAAATAGGGATAATLIESRTNEEQPSAPATAAAPTPAAQAVSEEPSRISSPHPHPPAQPQPGPIPAHAVAMTQAVVEKMQGESVSVIPATANGHANGTGLGGHPEVVVASDPSKGLAIEAEKLALTDIDGGDEKEKERGLERPPMERFVTAAEV</sequence>
<feature type="region of interest" description="Disordered" evidence="1">
    <location>
        <begin position="540"/>
        <end position="567"/>
    </location>
</feature>
<evidence type="ECO:0000259" key="2">
    <source>
        <dbReference type="PROSITE" id="PS50191"/>
    </source>
</evidence>
<dbReference type="Gene3D" id="3.40.525.10">
    <property type="entry name" value="CRAL-TRIO lipid binding domain"/>
    <property type="match status" value="1"/>
</dbReference>
<dbReference type="OrthoDB" id="30289at2759"/>
<feature type="compositionally biased region" description="Polar residues" evidence="1">
    <location>
        <begin position="1"/>
        <end position="15"/>
    </location>
</feature>
<dbReference type="STRING" id="348802.A0A0D2D4W4"/>
<dbReference type="HOGENOM" id="CLU_014001_4_1_1"/>
<dbReference type="PROSITE" id="PS50191">
    <property type="entry name" value="CRAL_TRIO"/>
    <property type="match status" value="1"/>
</dbReference>
<dbReference type="SUPFAM" id="SSF46938">
    <property type="entry name" value="CRAL/TRIO N-terminal domain"/>
    <property type="match status" value="1"/>
</dbReference>
<dbReference type="SUPFAM" id="SSF52087">
    <property type="entry name" value="CRAL/TRIO domain"/>
    <property type="match status" value="1"/>
</dbReference>